<keyword evidence="3" id="KW-1185">Reference proteome</keyword>
<reference evidence="2 3" key="1">
    <citation type="submission" date="2023-01" db="EMBL/GenBank/DDBJ databases">
        <title>Psychrosphaera sp. nov., isolated from marine algae.</title>
        <authorList>
            <person name="Bayburt H."/>
            <person name="Choi B.J."/>
            <person name="Kim J.M."/>
            <person name="Choi D.G."/>
            <person name="Jeon C.O."/>
        </authorList>
    </citation>
    <scope>NUCLEOTIDE SEQUENCE [LARGE SCALE GENOMIC DNA]</scope>
    <source>
        <strain evidence="2 3">G1-22</strain>
    </source>
</reference>
<name>A0ABT5FGM4_9GAMM</name>
<dbReference type="RefSeq" id="WP_215962477.1">
    <property type="nucleotide sequence ID" value="NZ_JAQOMS010000002.1"/>
</dbReference>
<evidence type="ECO:0000313" key="3">
    <source>
        <dbReference type="Proteomes" id="UP001528411"/>
    </source>
</evidence>
<protein>
    <submittedName>
        <fullName evidence="2">Uncharacterized protein</fullName>
    </submittedName>
</protein>
<evidence type="ECO:0000256" key="1">
    <source>
        <dbReference type="SAM" id="Coils"/>
    </source>
</evidence>
<dbReference type="Proteomes" id="UP001528411">
    <property type="component" value="Unassembled WGS sequence"/>
</dbReference>
<comment type="caution">
    <text evidence="2">The sequence shown here is derived from an EMBL/GenBank/DDBJ whole genome shotgun (WGS) entry which is preliminary data.</text>
</comment>
<organism evidence="2 3">
    <name type="scientific">Psychrosphaera algicola</name>
    <dbReference type="NCBI Taxonomy" id="3023714"/>
    <lineage>
        <taxon>Bacteria</taxon>
        <taxon>Pseudomonadati</taxon>
        <taxon>Pseudomonadota</taxon>
        <taxon>Gammaproteobacteria</taxon>
        <taxon>Alteromonadales</taxon>
        <taxon>Pseudoalteromonadaceae</taxon>
        <taxon>Psychrosphaera</taxon>
    </lineage>
</organism>
<keyword evidence="1" id="KW-0175">Coiled coil</keyword>
<proteinExistence type="predicted"/>
<gene>
    <name evidence="2" type="ORF">PN838_18855</name>
</gene>
<dbReference type="EMBL" id="JAQOMS010000002">
    <property type="protein sequence ID" value="MDC2890434.1"/>
    <property type="molecule type" value="Genomic_DNA"/>
</dbReference>
<evidence type="ECO:0000313" key="2">
    <source>
        <dbReference type="EMBL" id="MDC2890434.1"/>
    </source>
</evidence>
<sequence>MFKLILKIAVVYLVLQYGLKVDINGYVKPYIEPLWAEAQDNMPESAKMLLEKAEPLADAAVDNPLVGYVTERAQALDEAKASVKALEEKMKEMQEAADKAADGGN</sequence>
<feature type="coiled-coil region" evidence="1">
    <location>
        <begin position="69"/>
        <end position="103"/>
    </location>
</feature>
<accession>A0ABT5FGM4</accession>